<evidence type="ECO:0000256" key="4">
    <source>
        <dbReference type="ARBA" id="ARBA00032089"/>
    </source>
</evidence>
<dbReference type="EMBL" id="LGCK01000007">
    <property type="protein sequence ID" value="KPL72699.1"/>
    <property type="molecule type" value="Genomic_DNA"/>
</dbReference>
<evidence type="ECO:0000256" key="3">
    <source>
        <dbReference type="ARBA" id="ARBA00022960"/>
    </source>
</evidence>
<keyword evidence="7" id="KW-0812">Transmembrane</keyword>
<dbReference type="Proteomes" id="UP000050430">
    <property type="component" value="Unassembled WGS sequence"/>
</dbReference>
<dbReference type="PIRSF" id="PIRSF038471">
    <property type="entry name" value="MreC"/>
    <property type="match status" value="1"/>
</dbReference>
<organism evidence="9 10">
    <name type="scientific">Leptolinea tardivitalis</name>
    <dbReference type="NCBI Taxonomy" id="229920"/>
    <lineage>
        <taxon>Bacteria</taxon>
        <taxon>Bacillati</taxon>
        <taxon>Chloroflexota</taxon>
        <taxon>Anaerolineae</taxon>
        <taxon>Anaerolineales</taxon>
        <taxon>Anaerolineaceae</taxon>
        <taxon>Leptolinea</taxon>
    </lineage>
</organism>
<keyword evidence="7" id="KW-1133">Transmembrane helix</keyword>
<dbReference type="Gene3D" id="2.40.10.340">
    <property type="entry name" value="Rod shape-determining protein MreC, domain 1"/>
    <property type="match status" value="1"/>
</dbReference>
<evidence type="ECO:0000313" key="10">
    <source>
        <dbReference type="Proteomes" id="UP000050430"/>
    </source>
</evidence>
<dbReference type="InterPro" id="IPR042177">
    <property type="entry name" value="Cell/Rod_1"/>
</dbReference>
<dbReference type="PANTHER" id="PTHR34138:SF1">
    <property type="entry name" value="CELL SHAPE-DETERMINING PROTEIN MREC"/>
    <property type="match status" value="1"/>
</dbReference>
<dbReference type="Pfam" id="PF04085">
    <property type="entry name" value="MreC"/>
    <property type="match status" value="1"/>
</dbReference>
<feature type="domain" description="Rod shape-determining protein MreC beta-barrel core" evidence="8">
    <location>
        <begin position="119"/>
        <end position="264"/>
    </location>
</feature>
<evidence type="ECO:0000259" key="8">
    <source>
        <dbReference type="Pfam" id="PF04085"/>
    </source>
</evidence>
<evidence type="ECO:0000256" key="1">
    <source>
        <dbReference type="ARBA" id="ARBA00009369"/>
    </source>
</evidence>
<dbReference type="InterPro" id="IPR042175">
    <property type="entry name" value="Cell/Rod_MreC_2"/>
</dbReference>
<feature type="transmembrane region" description="Helical" evidence="7">
    <location>
        <begin position="12"/>
        <end position="31"/>
    </location>
</feature>
<evidence type="ECO:0000256" key="6">
    <source>
        <dbReference type="SAM" id="Coils"/>
    </source>
</evidence>
<proteinExistence type="inferred from homology"/>
<dbReference type="AlphaFoldDB" id="A0A0P6X0D5"/>
<sequence>MKILSPGKVRPLIVALVLAGIVIMALAGYLAPLLRMAINPVVDVQSWISTRYMALYDFITVPRDIASLRQQNAVLTNANSQLQTQIIQLQQQLKEAEVLYALLDFARSRPENEYVASAVIGRDPSPFMSYVIIDHGSDDGLRHGMPVVTQQGLVGRVDAVTSSAARLQLITDPGSSINVRLQSTQTEALLQGSITGDLTLEMIPQETKLKAGDLVLTSGLGGGYPSDVLVGQVVSIQHREGELFQSASIQPAVDFSSLRAVLVITNFKPVDIEPLTPTLSP</sequence>
<comment type="function">
    <text evidence="5">Involved in formation and maintenance of cell shape.</text>
</comment>
<protein>
    <recommendedName>
        <fullName evidence="2 5">Cell shape-determining protein MreC</fullName>
    </recommendedName>
    <alternativeName>
        <fullName evidence="4 5">Cell shape protein MreC</fullName>
    </alternativeName>
</protein>
<gene>
    <name evidence="9" type="ORF">ADM99_06340</name>
</gene>
<dbReference type="GO" id="GO:0008360">
    <property type="term" value="P:regulation of cell shape"/>
    <property type="evidence" value="ECO:0007669"/>
    <property type="project" value="UniProtKB-KW"/>
</dbReference>
<dbReference type="PANTHER" id="PTHR34138">
    <property type="entry name" value="CELL SHAPE-DETERMINING PROTEIN MREC"/>
    <property type="match status" value="1"/>
</dbReference>
<comment type="caution">
    <text evidence="9">The sequence shown here is derived from an EMBL/GenBank/DDBJ whole genome shotgun (WGS) entry which is preliminary data.</text>
</comment>
<feature type="coiled-coil region" evidence="6">
    <location>
        <begin position="65"/>
        <end position="99"/>
    </location>
</feature>
<dbReference type="NCBIfam" id="TIGR00219">
    <property type="entry name" value="mreC"/>
    <property type="match status" value="1"/>
</dbReference>
<keyword evidence="3 5" id="KW-0133">Cell shape</keyword>
<keyword evidence="7" id="KW-0472">Membrane</keyword>
<dbReference type="RefSeq" id="WP_062421230.1">
    <property type="nucleotide sequence ID" value="NZ_BBYA01000008.1"/>
</dbReference>
<dbReference type="InterPro" id="IPR007221">
    <property type="entry name" value="MreC"/>
</dbReference>
<evidence type="ECO:0000256" key="5">
    <source>
        <dbReference type="PIRNR" id="PIRNR038471"/>
    </source>
</evidence>
<accession>A0A0P6X0D5</accession>
<comment type="similarity">
    <text evidence="1 5">Belongs to the MreC family.</text>
</comment>
<dbReference type="OrthoDB" id="9792313at2"/>
<dbReference type="InterPro" id="IPR055342">
    <property type="entry name" value="MreC_beta-barrel_core"/>
</dbReference>
<keyword evidence="6" id="KW-0175">Coiled coil</keyword>
<dbReference type="STRING" id="229920.ADM99_06340"/>
<keyword evidence="10" id="KW-1185">Reference proteome</keyword>
<reference evidence="9 10" key="1">
    <citation type="submission" date="2015-07" db="EMBL/GenBank/DDBJ databases">
        <title>Genome sequence of Leptolinea tardivitalis DSM 16556.</title>
        <authorList>
            <person name="Hemp J."/>
            <person name="Ward L.M."/>
            <person name="Pace L.A."/>
            <person name="Fischer W.W."/>
        </authorList>
    </citation>
    <scope>NUCLEOTIDE SEQUENCE [LARGE SCALE GENOMIC DNA]</scope>
    <source>
        <strain evidence="9 10">YMTK-2</strain>
    </source>
</reference>
<dbReference type="GO" id="GO:0005886">
    <property type="term" value="C:plasma membrane"/>
    <property type="evidence" value="ECO:0007669"/>
    <property type="project" value="TreeGrafter"/>
</dbReference>
<evidence type="ECO:0000313" key="9">
    <source>
        <dbReference type="EMBL" id="KPL72699.1"/>
    </source>
</evidence>
<evidence type="ECO:0000256" key="2">
    <source>
        <dbReference type="ARBA" id="ARBA00013855"/>
    </source>
</evidence>
<evidence type="ECO:0000256" key="7">
    <source>
        <dbReference type="SAM" id="Phobius"/>
    </source>
</evidence>
<name>A0A0P6X0D5_9CHLR</name>
<dbReference type="Gene3D" id="2.40.10.350">
    <property type="entry name" value="Rod shape-determining protein MreC, domain 2"/>
    <property type="match status" value="1"/>
</dbReference>